<dbReference type="SMART" id="SM00875">
    <property type="entry name" value="BACK"/>
    <property type="match status" value="1"/>
</dbReference>
<keyword evidence="5" id="KW-1185">Reference proteome</keyword>
<reference evidence="6" key="1">
    <citation type="submission" date="2025-08" db="UniProtKB">
        <authorList>
            <consortium name="RefSeq"/>
        </authorList>
    </citation>
    <scope>IDENTIFICATION</scope>
</reference>
<gene>
    <name evidence="6" type="primary">LOC101863580</name>
</gene>
<dbReference type="Proteomes" id="UP000694888">
    <property type="component" value="Unplaced"/>
</dbReference>
<feature type="compositionally biased region" description="Acidic residues" evidence="3">
    <location>
        <begin position="865"/>
        <end position="875"/>
    </location>
</feature>
<evidence type="ECO:0000313" key="5">
    <source>
        <dbReference type="Proteomes" id="UP000694888"/>
    </source>
</evidence>
<dbReference type="Pfam" id="PF07707">
    <property type="entry name" value="BACK"/>
    <property type="match status" value="1"/>
</dbReference>
<feature type="compositionally biased region" description="Polar residues" evidence="3">
    <location>
        <begin position="97"/>
        <end position="114"/>
    </location>
</feature>
<keyword evidence="1" id="KW-0880">Kelch repeat</keyword>
<evidence type="ECO:0000259" key="4">
    <source>
        <dbReference type="SMART" id="SM00875"/>
    </source>
</evidence>
<keyword evidence="2" id="KW-0677">Repeat</keyword>
<protein>
    <submittedName>
        <fullName evidence="6">Uncharacterized protein LOC101863580</fullName>
    </submittedName>
</protein>
<dbReference type="InterPro" id="IPR011705">
    <property type="entry name" value="BACK"/>
</dbReference>
<dbReference type="RefSeq" id="XP_012937068.1">
    <property type="nucleotide sequence ID" value="XM_013081614.1"/>
</dbReference>
<feature type="compositionally biased region" description="Polar residues" evidence="3">
    <location>
        <begin position="805"/>
        <end position="816"/>
    </location>
</feature>
<feature type="region of interest" description="Disordered" evidence="3">
    <location>
        <begin position="1"/>
        <end position="272"/>
    </location>
</feature>
<dbReference type="PANTHER" id="PTHR45632">
    <property type="entry name" value="LD33804P"/>
    <property type="match status" value="1"/>
</dbReference>
<dbReference type="Gene3D" id="1.25.40.420">
    <property type="match status" value="1"/>
</dbReference>
<feature type="region of interest" description="Disordered" evidence="3">
    <location>
        <begin position="741"/>
        <end position="1013"/>
    </location>
</feature>
<feature type="compositionally biased region" description="Polar residues" evidence="3">
    <location>
        <begin position="742"/>
        <end position="751"/>
    </location>
</feature>
<evidence type="ECO:0000256" key="1">
    <source>
        <dbReference type="ARBA" id="ARBA00022441"/>
    </source>
</evidence>
<sequence length="1127" mass="126041">MRRGRSSPQGRDERKGRNPVTSRKNRGQSGSFVAPHRQPTDNGQNASSTRRNSGAAKNADDTKETQSTRGSLDGETEQHPQETTEEVMKENEELGSEQDNSSESTQGFDEQNSFEYGDDNFDPAYYADGVAPEEGEHGEDPWYGTQDYYDPNYPSTSTAGEDMTQGYTQGEEAPPYSDETHELEPGGDEDVGNGNNTLYPDGGSDERYEEESLYPAPALPHSAPAHDERLEGERGGDEGEGWGKEELGENRGDSFESLDVKEEGSESGLGKLASMEHADSLVRLRTSSSYRFSHSHRGLNSSTSLKHQSQCKDVAVQVQLLGDTDLKEGKSSEESLLPAMYGRVEKVQELLSVVEGCEMVVEPSWDRPSVEANVYLVDNYGMPQKQPIGPKIRAVDEKTLGSLVNQFSQMPLERIHHYALNGEFAHSLFRDRKLVDILIHIDHRILEKDLPEWKQLAKQLESDTLQSKIMVFMSTLAPMPLKQAVGILLRNYDGIEKPLAIEVVKDKFQDILDASDVLYQFSLDDMLEVVSSPNVKVNSEIDLFWAVLFWVAYDLRTRARHLEQLMSFVRFTCMSSLELMDCARVSNLIKLSRKCKGMLVAANWVCHARETGLEDPLGLPEESKRTCLQFKSAYQPTVAEFDLRYLRYQKLIDACRKADGSSLQSMLWSKRNSLTEIRSVLFADELGEPLTEFSEFFNDEEKHSPLEPLTTTKALPPILKRRTGSSDTDYYFFFDKGPASQVPKTAPSTIADSHPGGSPVVSGQGQGQGQGQVNNDEVIGQSSFPGEDTEQNVDNFPRDTPLPETAQSVDSFTTGTPWLDTEEENTGGEAEGSEEGVGSLMSTTDEGGNFHPHVEDSASSPGYTQEEEEFWQDEGSELKENKEDNKLVPPTVEDGLEVTSSESTDFSYPHAYQSEMYSPDSDENQNRRSFSSYHRLTPFSRAGPKSATRREVCKNTYDSITKDNHFKGVGPTNRSQDLNAMRESDKGPENNSNSNVEIQGRPGAKKRMHNNRGEHRNPVCDSCVCSTEDFHRHERGKSCSQKSERRKSKRNKDTPAGAWELEAYLQTCPKQTDTKKEIDALQLWQSSLLESKESVLLGGNILLPIRKQKMCLSHEKTKHEDIHEVTP</sequence>
<accession>A0ABM0ZYD6</accession>
<evidence type="ECO:0000256" key="2">
    <source>
        <dbReference type="ARBA" id="ARBA00022737"/>
    </source>
</evidence>
<feature type="compositionally biased region" description="Low complexity" evidence="3">
    <location>
        <begin position="213"/>
        <end position="223"/>
    </location>
</feature>
<feature type="compositionally biased region" description="Polar residues" evidence="3">
    <location>
        <begin position="19"/>
        <end position="31"/>
    </location>
</feature>
<organism evidence="5 6">
    <name type="scientific">Aplysia californica</name>
    <name type="common">California sea hare</name>
    <dbReference type="NCBI Taxonomy" id="6500"/>
    <lineage>
        <taxon>Eukaryota</taxon>
        <taxon>Metazoa</taxon>
        <taxon>Spiralia</taxon>
        <taxon>Lophotrochozoa</taxon>
        <taxon>Mollusca</taxon>
        <taxon>Gastropoda</taxon>
        <taxon>Heterobranchia</taxon>
        <taxon>Euthyneura</taxon>
        <taxon>Tectipleura</taxon>
        <taxon>Aplysiida</taxon>
        <taxon>Aplysioidea</taxon>
        <taxon>Aplysiidae</taxon>
        <taxon>Aplysia</taxon>
    </lineage>
</organism>
<proteinExistence type="predicted"/>
<evidence type="ECO:0000313" key="6">
    <source>
        <dbReference type="RefSeq" id="XP_012937068.1"/>
    </source>
</evidence>
<feature type="compositionally biased region" description="Basic and acidic residues" evidence="3">
    <location>
        <begin position="76"/>
        <end position="92"/>
    </location>
</feature>
<dbReference type="PANTHER" id="PTHR45632:SF3">
    <property type="entry name" value="KELCH-LIKE PROTEIN 32"/>
    <property type="match status" value="1"/>
</dbReference>
<name>A0ABM0ZYD6_APLCA</name>
<feature type="compositionally biased region" description="Basic and acidic residues" evidence="3">
    <location>
        <begin position="876"/>
        <end position="886"/>
    </location>
</feature>
<feature type="compositionally biased region" description="Acidic residues" evidence="3">
    <location>
        <begin position="820"/>
        <end position="834"/>
    </location>
</feature>
<feature type="region of interest" description="Disordered" evidence="3">
    <location>
        <begin position="1034"/>
        <end position="1055"/>
    </location>
</feature>
<feature type="compositionally biased region" description="Polar residues" evidence="3">
    <location>
        <begin position="40"/>
        <end position="52"/>
    </location>
</feature>
<evidence type="ECO:0000256" key="3">
    <source>
        <dbReference type="SAM" id="MobiDB-lite"/>
    </source>
</evidence>
<feature type="compositionally biased region" description="Basic and acidic residues" evidence="3">
    <location>
        <begin position="224"/>
        <end position="264"/>
    </location>
</feature>
<feature type="domain" description="BACK" evidence="4">
    <location>
        <begin position="484"/>
        <end position="584"/>
    </location>
</feature>
<dbReference type="GeneID" id="101863580"/>